<dbReference type="InterPro" id="IPR007750">
    <property type="entry name" value="DUF674"/>
</dbReference>
<name>A0A7J8Z5L7_9ROSI</name>
<gene>
    <name evidence="1" type="ORF">Golax_018947</name>
</gene>
<dbReference type="EMBL" id="JABEZV010000002">
    <property type="protein sequence ID" value="MBA0706862.1"/>
    <property type="molecule type" value="Genomic_DNA"/>
</dbReference>
<feature type="non-terminal residue" evidence="1">
    <location>
        <position position="168"/>
    </location>
</feature>
<comment type="caution">
    <text evidence="1">The sequence shown here is derived from an EMBL/GenBank/DDBJ whole genome shotgun (WGS) entry which is preliminary data.</text>
</comment>
<sequence>MAFKTFTASIKLLIDQERNKVLLAEAGNDFVDTLRSLLKLPLGNIASAAFEPMPVSVLLYPRSIHKDKPVQYFTCKKRGCGLLGYYETSRCSCGKLMNSEIYLEEMERDAVKDENEGGFCKVESRFFITDDLRVMKGLPGDLIQFLNKLGIKDVNMNAVKELEIGSKE</sequence>
<keyword evidence="2" id="KW-1185">Reference proteome</keyword>
<evidence type="ECO:0000313" key="1">
    <source>
        <dbReference type="EMBL" id="MBA0706862.1"/>
    </source>
</evidence>
<dbReference type="Proteomes" id="UP000593574">
    <property type="component" value="Unassembled WGS sequence"/>
</dbReference>
<accession>A0A7J8Z5L7</accession>
<proteinExistence type="predicted"/>
<dbReference type="AlphaFoldDB" id="A0A7J8Z5L7"/>
<reference evidence="1 2" key="1">
    <citation type="journal article" date="2019" name="Genome Biol. Evol.">
        <title>Insights into the evolution of the New World diploid cottons (Gossypium, subgenus Houzingenia) based on genome sequencing.</title>
        <authorList>
            <person name="Grover C.E."/>
            <person name="Arick M.A. 2nd"/>
            <person name="Thrash A."/>
            <person name="Conover J.L."/>
            <person name="Sanders W.S."/>
            <person name="Peterson D.G."/>
            <person name="Frelichowski J.E."/>
            <person name="Scheffler J.A."/>
            <person name="Scheffler B.E."/>
            <person name="Wendel J.F."/>
        </authorList>
    </citation>
    <scope>NUCLEOTIDE SEQUENCE [LARGE SCALE GENOMIC DNA]</scope>
    <source>
        <strain evidence="1">4</strain>
        <tissue evidence="1">Leaf</tissue>
    </source>
</reference>
<protein>
    <submittedName>
        <fullName evidence="1">Uncharacterized protein</fullName>
    </submittedName>
</protein>
<dbReference type="PANTHER" id="PTHR33103">
    <property type="entry name" value="OS01G0153900 PROTEIN"/>
    <property type="match status" value="1"/>
</dbReference>
<organism evidence="1 2">
    <name type="scientific">Gossypium laxum</name>
    <dbReference type="NCBI Taxonomy" id="34288"/>
    <lineage>
        <taxon>Eukaryota</taxon>
        <taxon>Viridiplantae</taxon>
        <taxon>Streptophyta</taxon>
        <taxon>Embryophyta</taxon>
        <taxon>Tracheophyta</taxon>
        <taxon>Spermatophyta</taxon>
        <taxon>Magnoliopsida</taxon>
        <taxon>eudicotyledons</taxon>
        <taxon>Gunneridae</taxon>
        <taxon>Pentapetalae</taxon>
        <taxon>rosids</taxon>
        <taxon>malvids</taxon>
        <taxon>Malvales</taxon>
        <taxon>Malvaceae</taxon>
        <taxon>Malvoideae</taxon>
        <taxon>Gossypium</taxon>
    </lineage>
</organism>
<dbReference type="PANTHER" id="PTHR33103:SF27">
    <property type="entry name" value="OS04G0594700 PROTEIN"/>
    <property type="match status" value="1"/>
</dbReference>
<dbReference type="Pfam" id="PF05056">
    <property type="entry name" value="DUF674"/>
    <property type="match status" value="2"/>
</dbReference>
<evidence type="ECO:0000313" key="2">
    <source>
        <dbReference type="Proteomes" id="UP000593574"/>
    </source>
</evidence>